<name>A0A6S6LY75_9BACT</name>
<gene>
    <name evidence="2" type="ORF">GEOBRER4_13030</name>
</gene>
<feature type="domain" description="HD-GYP" evidence="1">
    <location>
        <begin position="195"/>
        <end position="395"/>
    </location>
</feature>
<dbReference type="SUPFAM" id="SSF109604">
    <property type="entry name" value="HD-domain/PDEase-like"/>
    <property type="match status" value="1"/>
</dbReference>
<sequence length="418" mass="45878">MIVSLELCHMALRQTLDLIGLTDETLQGLTRRKFTSDELYGEVLGKLLGGNGVRGPSGILIASESADAACCNGRVFHLRHERLVERSDVICIETGSSYASSLVLLEGGGQVVAINWKDICSSVEEFQGFFHPKVVAAMAEPILNFVSCRISGKPAGIIEAFNYPGRATEYDADVLQSAAVVMGSLLAVSNGMRETEQAFNYTIEALARACEAAEEDTGRHIVRVNRYSGALAANMGFNVEFIEDISISAQMHDVGKMKIPSEILLKKGLLNAKEMQLIRQHPAFGAEIIGDSPRLRLAHQIALAHHENWDGTGYPKRLRGERIPIGGRIVKVADVYDALRSKRSYKGARTHEEAVAVFRDGDERINPAAHFDPAVLAAFFRIEHMFDMIYDSSVPKLGLYRNHKNKAKNVGHGDTENS</sequence>
<dbReference type="PROSITE" id="PS51832">
    <property type="entry name" value="HD_GYP"/>
    <property type="match status" value="1"/>
</dbReference>
<dbReference type="SMART" id="SM00471">
    <property type="entry name" value="HDc"/>
    <property type="match status" value="1"/>
</dbReference>
<dbReference type="CDD" id="cd00077">
    <property type="entry name" value="HDc"/>
    <property type="match status" value="1"/>
</dbReference>
<reference evidence="2 3" key="1">
    <citation type="submission" date="2020-06" db="EMBL/GenBank/DDBJ databases">
        <title>Interaction of electrochemicaly active bacteria, Geobacter bremensis R4 on different carbon anode.</title>
        <authorList>
            <person name="Meng L."/>
            <person name="Yoshida N."/>
        </authorList>
    </citation>
    <scope>NUCLEOTIDE SEQUENCE [LARGE SCALE GENOMIC DNA]</scope>
    <source>
        <strain evidence="2 3">R4</strain>
    </source>
</reference>
<dbReference type="Gene3D" id="1.10.3210.10">
    <property type="entry name" value="Hypothetical protein af1432"/>
    <property type="match status" value="1"/>
</dbReference>
<dbReference type="AlphaFoldDB" id="A0A6S6LY75"/>
<dbReference type="InterPro" id="IPR003607">
    <property type="entry name" value="HD/PDEase_dom"/>
</dbReference>
<dbReference type="GO" id="GO:0016787">
    <property type="term" value="F:hydrolase activity"/>
    <property type="evidence" value="ECO:0007669"/>
    <property type="project" value="UniProtKB-KW"/>
</dbReference>
<dbReference type="PANTHER" id="PTHR45228">
    <property type="entry name" value="CYCLIC DI-GMP PHOSPHODIESTERASE TM_0186-RELATED"/>
    <property type="match status" value="1"/>
</dbReference>
<evidence type="ECO:0000259" key="1">
    <source>
        <dbReference type="PROSITE" id="PS51832"/>
    </source>
</evidence>
<dbReference type="Pfam" id="PF13487">
    <property type="entry name" value="HD_5"/>
    <property type="match status" value="1"/>
</dbReference>
<dbReference type="PANTHER" id="PTHR45228:SF8">
    <property type="entry name" value="TWO-COMPONENT RESPONSE REGULATOR-RELATED"/>
    <property type="match status" value="1"/>
</dbReference>
<dbReference type="EMBL" id="AP023213">
    <property type="protein sequence ID" value="BCG46553.1"/>
    <property type="molecule type" value="Genomic_DNA"/>
</dbReference>
<organism evidence="2 3">
    <name type="scientific">Citrifermentans bremense</name>
    <dbReference type="NCBI Taxonomy" id="60035"/>
    <lineage>
        <taxon>Bacteria</taxon>
        <taxon>Pseudomonadati</taxon>
        <taxon>Thermodesulfobacteriota</taxon>
        <taxon>Desulfuromonadia</taxon>
        <taxon>Geobacterales</taxon>
        <taxon>Geobacteraceae</taxon>
        <taxon>Citrifermentans</taxon>
    </lineage>
</organism>
<keyword evidence="3" id="KW-1185">Reference proteome</keyword>
<dbReference type="KEGG" id="gbn:GEOBRER4_13030"/>
<dbReference type="InterPro" id="IPR052020">
    <property type="entry name" value="Cyclic_di-GMP/3'3'-cGAMP_PDE"/>
</dbReference>
<keyword evidence="2" id="KW-0378">Hydrolase</keyword>
<protein>
    <submittedName>
        <fullName evidence="2">HD family phosphohydrolase</fullName>
    </submittedName>
</protein>
<accession>A0A6S6LY75</accession>
<dbReference type="Proteomes" id="UP000515472">
    <property type="component" value="Chromosome"/>
</dbReference>
<proteinExistence type="predicted"/>
<dbReference type="InterPro" id="IPR037522">
    <property type="entry name" value="HD_GYP_dom"/>
</dbReference>
<evidence type="ECO:0000313" key="2">
    <source>
        <dbReference type="EMBL" id="BCG46553.1"/>
    </source>
</evidence>
<evidence type="ECO:0000313" key="3">
    <source>
        <dbReference type="Proteomes" id="UP000515472"/>
    </source>
</evidence>